<keyword evidence="1" id="KW-0812">Transmembrane</keyword>
<evidence type="ECO:0000313" key="3">
    <source>
        <dbReference type="Proteomes" id="UP000285523"/>
    </source>
</evidence>
<dbReference type="Proteomes" id="UP000285523">
    <property type="component" value="Unassembled WGS sequence"/>
</dbReference>
<dbReference type="RefSeq" id="WP_119857522.1">
    <property type="nucleotide sequence ID" value="NZ_QYYD01000015.1"/>
</dbReference>
<comment type="caution">
    <text evidence="2">The sequence shown here is derived from an EMBL/GenBank/DDBJ whole genome shotgun (WGS) entry which is preliminary data.</text>
</comment>
<feature type="transmembrane region" description="Helical" evidence="1">
    <location>
        <begin position="306"/>
        <end position="327"/>
    </location>
</feature>
<feature type="transmembrane region" description="Helical" evidence="1">
    <location>
        <begin position="20"/>
        <end position="38"/>
    </location>
</feature>
<dbReference type="EMBL" id="QYYD01000015">
    <property type="protein sequence ID" value="RJF70786.1"/>
    <property type="molecule type" value="Genomic_DNA"/>
</dbReference>
<gene>
    <name evidence="2" type="ORF">D4Q52_15835</name>
</gene>
<feature type="transmembrane region" description="Helical" evidence="1">
    <location>
        <begin position="363"/>
        <end position="384"/>
    </location>
</feature>
<keyword evidence="1" id="KW-1133">Transmembrane helix</keyword>
<reference evidence="2 3" key="1">
    <citation type="submission" date="2018-09" db="EMBL/GenBank/DDBJ databases">
        <title>Draft genome sequence of Rhodopseudomonas palustris 2.1.18.</title>
        <authorList>
            <person name="Robertson S.L."/>
            <person name="Meyer T.E."/>
            <person name="Kyndt J.A."/>
        </authorList>
    </citation>
    <scope>NUCLEOTIDE SEQUENCE [LARGE SCALE GENOMIC DNA]</scope>
    <source>
        <strain evidence="2 3">2.1.18</strain>
    </source>
</reference>
<protein>
    <recommendedName>
        <fullName evidence="4">Glycosyltransferase RgtA/B/C/D-like domain-containing protein</fullName>
    </recommendedName>
</protein>
<keyword evidence="1" id="KW-0472">Membrane</keyword>
<organism evidence="2 3">
    <name type="scientific">Rhodopseudomonas palustris</name>
    <dbReference type="NCBI Taxonomy" id="1076"/>
    <lineage>
        <taxon>Bacteria</taxon>
        <taxon>Pseudomonadati</taxon>
        <taxon>Pseudomonadota</taxon>
        <taxon>Alphaproteobacteria</taxon>
        <taxon>Hyphomicrobiales</taxon>
        <taxon>Nitrobacteraceae</taxon>
        <taxon>Rhodopseudomonas</taxon>
    </lineage>
</organism>
<sequence>MPVDVARLGPQESADRLTRLVWLAAIVLIVFGVKLLFIRQFGSAVPYWDQWDAEADLIYKPYLNSSLSLENLFQSHNEHRIFISRILTLILFEIDGGWDPILQMAVNAGLHVIAIVILVLALRPIIRPDQFGLLVLFSTLLFALPIGWENLLAGFQSQFYFLLMFSLLALKGFAGAPAFSLVWWGSALCAVAAYFSMASGALTAAAAVALVGAQFVLRHRTGRKELVGIVVLVAMTAVMLAFIRIVPQHDVIKAHSFSEFARAFLALLSFPRVSPILGLWVNLPAAVYVCAVLLRRPGLGSPHWYVLGFIIWLLAQSLSLAYGRAAFATSPRYLDLIVVGLPINFAILLLASNWMVHRRARAVTMLAMVGWLCIVFSGLIWNTVVLSLPAVLGKGQLGREQQQHVLAYLQTGKLAELQGKAEQAVPYPVPERLAELLSDPTIRQALPDAIRPADIDDRARLDRTLMKGRLRGTTNWLKLQMLNNAEILAGGGVALGFAAGWIGLMRRRGSIGDVVTPRPPRTSEFDRLGRTG</sequence>
<feature type="transmembrane region" description="Helical" evidence="1">
    <location>
        <begin position="104"/>
        <end position="125"/>
    </location>
</feature>
<feature type="transmembrane region" description="Helical" evidence="1">
    <location>
        <begin position="191"/>
        <end position="217"/>
    </location>
</feature>
<feature type="transmembrane region" description="Helical" evidence="1">
    <location>
        <begin position="487"/>
        <end position="504"/>
    </location>
</feature>
<feature type="transmembrane region" description="Helical" evidence="1">
    <location>
        <begin position="226"/>
        <end position="246"/>
    </location>
</feature>
<feature type="transmembrane region" description="Helical" evidence="1">
    <location>
        <begin position="160"/>
        <end position="185"/>
    </location>
</feature>
<evidence type="ECO:0000256" key="1">
    <source>
        <dbReference type="SAM" id="Phobius"/>
    </source>
</evidence>
<dbReference type="AlphaFoldDB" id="A0A418V3Z0"/>
<dbReference type="OrthoDB" id="177982at2"/>
<feature type="transmembrane region" description="Helical" evidence="1">
    <location>
        <begin position="131"/>
        <end position="148"/>
    </location>
</feature>
<evidence type="ECO:0000313" key="2">
    <source>
        <dbReference type="EMBL" id="RJF70786.1"/>
    </source>
</evidence>
<evidence type="ECO:0008006" key="4">
    <source>
        <dbReference type="Google" id="ProtNLM"/>
    </source>
</evidence>
<feature type="transmembrane region" description="Helical" evidence="1">
    <location>
        <begin position="276"/>
        <end position="294"/>
    </location>
</feature>
<name>A0A418V3Z0_RHOPL</name>
<accession>A0A418V3Z0</accession>
<proteinExistence type="predicted"/>
<feature type="transmembrane region" description="Helical" evidence="1">
    <location>
        <begin position="333"/>
        <end position="351"/>
    </location>
</feature>